<dbReference type="Proteomes" id="UP000814176">
    <property type="component" value="Unassembled WGS sequence"/>
</dbReference>
<sequence>MSIIRDDVARLFTSCMTQHVQHDALEFFVVASTSWMGGKPRNHLPWTRAWNDGYEDIRKAYPEYLSACAAFLSLPRSAHIDARNIYHVRSIEWMRTTGRSGWKEQLMMQERRDLNDTFSVCTCTLPFDASDRLLESLHRFKPTRHFTLQDFVQALVRHLSGILNDAVESRTVAGITALGGLKRNRRKHAGSLLWPMTASQLMPHGLERLIEGYMGSFGICVEERFPDIFFFFFFFWMAYMNLGRRQ</sequence>
<evidence type="ECO:0000256" key="1">
    <source>
        <dbReference type="SAM" id="Phobius"/>
    </source>
</evidence>
<proteinExistence type="predicted"/>
<dbReference type="EMBL" id="JADCUA010000004">
    <property type="protein sequence ID" value="KAH9840758.1"/>
    <property type="molecule type" value="Genomic_DNA"/>
</dbReference>
<dbReference type="RefSeq" id="XP_047782224.1">
    <property type="nucleotide sequence ID" value="XM_047918458.1"/>
</dbReference>
<name>A0ABQ8KQ60_9APHY</name>
<keyword evidence="1" id="KW-0812">Transmembrane</keyword>
<keyword evidence="1" id="KW-0472">Membrane</keyword>
<reference evidence="2 3" key="1">
    <citation type="journal article" date="2021" name="Environ. Microbiol.">
        <title>Gene family expansions and transcriptome signatures uncover fungal adaptations to wood decay.</title>
        <authorList>
            <person name="Hage H."/>
            <person name="Miyauchi S."/>
            <person name="Viragh M."/>
            <person name="Drula E."/>
            <person name="Min B."/>
            <person name="Chaduli D."/>
            <person name="Navarro D."/>
            <person name="Favel A."/>
            <person name="Norest M."/>
            <person name="Lesage-Meessen L."/>
            <person name="Balint B."/>
            <person name="Merenyi Z."/>
            <person name="de Eugenio L."/>
            <person name="Morin E."/>
            <person name="Martinez A.T."/>
            <person name="Baldrian P."/>
            <person name="Stursova M."/>
            <person name="Martinez M.J."/>
            <person name="Novotny C."/>
            <person name="Magnuson J.K."/>
            <person name="Spatafora J.W."/>
            <person name="Maurice S."/>
            <person name="Pangilinan J."/>
            <person name="Andreopoulos W."/>
            <person name="LaButti K."/>
            <person name="Hundley H."/>
            <person name="Na H."/>
            <person name="Kuo A."/>
            <person name="Barry K."/>
            <person name="Lipzen A."/>
            <person name="Henrissat B."/>
            <person name="Riley R."/>
            <person name="Ahrendt S."/>
            <person name="Nagy L.G."/>
            <person name="Grigoriev I.V."/>
            <person name="Martin F."/>
            <person name="Rosso M.N."/>
        </authorList>
    </citation>
    <scope>NUCLEOTIDE SEQUENCE [LARGE SCALE GENOMIC DNA]</scope>
    <source>
        <strain evidence="2 3">CIRM-BRFM 1785</strain>
    </source>
</reference>
<accession>A0ABQ8KQ60</accession>
<feature type="transmembrane region" description="Helical" evidence="1">
    <location>
        <begin position="225"/>
        <end position="242"/>
    </location>
</feature>
<evidence type="ECO:0000313" key="2">
    <source>
        <dbReference type="EMBL" id="KAH9840758.1"/>
    </source>
</evidence>
<keyword evidence="3" id="KW-1185">Reference proteome</keyword>
<dbReference type="GeneID" id="71999190"/>
<comment type="caution">
    <text evidence="2">The sequence shown here is derived from an EMBL/GenBank/DDBJ whole genome shotgun (WGS) entry which is preliminary data.</text>
</comment>
<protein>
    <submittedName>
        <fullName evidence="2">Uncharacterized protein</fullName>
    </submittedName>
</protein>
<evidence type="ECO:0000313" key="3">
    <source>
        <dbReference type="Proteomes" id="UP000814176"/>
    </source>
</evidence>
<gene>
    <name evidence="2" type="ORF">C8Q71DRAFT_422332</name>
</gene>
<keyword evidence="1" id="KW-1133">Transmembrane helix</keyword>
<organism evidence="2 3">
    <name type="scientific">Rhodofomes roseus</name>
    <dbReference type="NCBI Taxonomy" id="34475"/>
    <lineage>
        <taxon>Eukaryota</taxon>
        <taxon>Fungi</taxon>
        <taxon>Dikarya</taxon>
        <taxon>Basidiomycota</taxon>
        <taxon>Agaricomycotina</taxon>
        <taxon>Agaricomycetes</taxon>
        <taxon>Polyporales</taxon>
        <taxon>Rhodofomes</taxon>
    </lineage>
</organism>